<name>A0A7W7YCK7_9BACT</name>
<dbReference type="RefSeq" id="WP_184340309.1">
    <property type="nucleotide sequence ID" value="NZ_JACHIG010000006.1"/>
</dbReference>
<protein>
    <submittedName>
        <fullName evidence="2">Uncharacterized protein (TIGR02597 family)</fullName>
    </submittedName>
</protein>
<proteinExistence type="predicted"/>
<dbReference type="NCBIfam" id="TIGR02597">
    <property type="entry name" value="TIGR02597 family protein"/>
    <property type="match status" value="1"/>
</dbReference>
<feature type="signal peptide" evidence="1">
    <location>
        <begin position="1"/>
        <end position="20"/>
    </location>
</feature>
<evidence type="ECO:0000313" key="3">
    <source>
        <dbReference type="Proteomes" id="UP000590740"/>
    </source>
</evidence>
<keyword evidence="1" id="KW-0732">Signal</keyword>
<dbReference type="AlphaFoldDB" id="A0A7W7YCK7"/>
<dbReference type="Proteomes" id="UP000590740">
    <property type="component" value="Unassembled WGS sequence"/>
</dbReference>
<dbReference type="InterPro" id="IPR019837">
    <property type="entry name" value="CHP02597"/>
</dbReference>
<organism evidence="2 3">
    <name type="scientific">Prosthecobacter vanneervenii</name>
    <dbReference type="NCBI Taxonomy" id="48466"/>
    <lineage>
        <taxon>Bacteria</taxon>
        <taxon>Pseudomonadati</taxon>
        <taxon>Verrucomicrobiota</taxon>
        <taxon>Verrucomicrobiia</taxon>
        <taxon>Verrucomicrobiales</taxon>
        <taxon>Verrucomicrobiaceae</taxon>
        <taxon>Prosthecobacter</taxon>
    </lineage>
</organism>
<feature type="chain" id="PRO_5031234341" evidence="1">
    <location>
        <begin position="21"/>
        <end position="350"/>
    </location>
</feature>
<reference evidence="2 3" key="1">
    <citation type="submission" date="2020-08" db="EMBL/GenBank/DDBJ databases">
        <title>Genomic Encyclopedia of Type Strains, Phase IV (KMG-IV): sequencing the most valuable type-strain genomes for metagenomic binning, comparative biology and taxonomic classification.</title>
        <authorList>
            <person name="Goeker M."/>
        </authorList>
    </citation>
    <scope>NUCLEOTIDE SEQUENCE [LARGE SCALE GENOMIC DNA]</scope>
    <source>
        <strain evidence="2 3">DSM 12252</strain>
    </source>
</reference>
<evidence type="ECO:0000256" key="1">
    <source>
        <dbReference type="SAM" id="SignalP"/>
    </source>
</evidence>
<keyword evidence="3" id="KW-1185">Reference proteome</keyword>
<accession>A0A7W7YCK7</accession>
<comment type="caution">
    <text evidence="2">The sequence shown here is derived from an EMBL/GenBank/DDBJ whole genome shotgun (WGS) entry which is preliminary data.</text>
</comment>
<sequence>MKKLHISLLALSLAAGALQAQVSTDPVGFTTISVAGNGGSGQPAYTFATLGMYNAVAYQSTTSSVGGSSTLVDASATWADNAYNGASGQITHYVEITSGTGAGTTYDIIGTTAATQSLTLSQPLLAGISAGATYRIRPHWTIAGVFGATNQNGLTGGTSTTADQVLVWNSSTQGYTTYYYKTAGLGGTGWRSFNSTSTDASGTVLYPDDGFIIVRNQSNATSITITGSVKTGQSVIPVPSGYTLLGNVYATSMTLASSGLYTGNSSTGVAGGTSTTADQILIWNPGASGYDTYYYKTSGLGGTGWRSFSSASADASSTPIPAGAAIFVNRIGGSGTGFNWVAPQHPASFN</sequence>
<evidence type="ECO:0000313" key="2">
    <source>
        <dbReference type="EMBL" id="MBB5033375.1"/>
    </source>
</evidence>
<dbReference type="EMBL" id="JACHIG010000006">
    <property type="protein sequence ID" value="MBB5033375.1"/>
    <property type="molecule type" value="Genomic_DNA"/>
</dbReference>
<gene>
    <name evidence="2" type="ORF">HNQ65_002963</name>
</gene>